<dbReference type="GO" id="GO:0006310">
    <property type="term" value="P:DNA recombination"/>
    <property type="evidence" value="ECO:0007669"/>
    <property type="project" value="UniProtKB-KW"/>
</dbReference>
<dbReference type="Pfam" id="PF03732">
    <property type="entry name" value="Retrotrans_gag"/>
    <property type="match status" value="1"/>
</dbReference>
<dbReference type="FunFam" id="3.30.70.270:FF:000020">
    <property type="entry name" value="Transposon Tf2-6 polyprotein-like Protein"/>
    <property type="match status" value="1"/>
</dbReference>
<keyword evidence="3" id="KW-0548">Nucleotidyltransferase</keyword>
<feature type="compositionally biased region" description="Polar residues" evidence="9">
    <location>
        <begin position="339"/>
        <end position="363"/>
    </location>
</feature>
<dbReference type="GO" id="GO:0003676">
    <property type="term" value="F:nucleic acid binding"/>
    <property type="evidence" value="ECO:0007669"/>
    <property type="project" value="InterPro"/>
</dbReference>
<dbReference type="InterPro" id="IPR000477">
    <property type="entry name" value="RT_dom"/>
</dbReference>
<dbReference type="InterPro" id="IPR002156">
    <property type="entry name" value="RNaseH_domain"/>
</dbReference>
<accession>A0A7J7FWN3</accession>
<dbReference type="InterPro" id="IPR005162">
    <property type="entry name" value="Retrotrans_gag_dom"/>
</dbReference>
<sequence>MCLFRSLRVAAASPASGLPNPLLCLASACEPDSVFSVSFPEGRERSRRPYLSGCGLHFVAVGHFAHFGVRFSVFRDRWPCASVRDSLTISVCPGFWHTSYFLPFEGRWALKNPLRGRTPLSVLNSPFSGSRTACFGPRTFVLHRTPCLPSAIPERFAGGLSCQGMTIRLTGCGLSQGSSSTIASNPADTPQALWTRGHRLNRSEDLIDGQPVFHSLPPVVKRRQRKRSVSEQRSPEQWFPPSVDSRIEIPIVAIEIDLPVVQIDQDSMATPTGVDEMIHQMQETMRAMQQDATRRDEFAKQQAEIMAQQAELITRLQQQNAASASHQVPLPAGAPLPGQTPTIQNAPPNTQNAVPNIQNLQEDTNLPTGPAPPPLPTQLSKTPAPNHPDSPFEFEVDHTALKLSKLEKLFKKSQGVKAIPDIGDEYTDVAVILPDRFKMPQIDRFDGRTLSGVAATWYAKLEDEVKKNWDEMAEAFVAQYSYNTQIEITTRDLETTRQEPKEAFSDFVTRWRAKASMMTLRPTDKDQIRMIVRNLQPKLMQRMIVIPFPTFADLHEMGVQIEDALKQGLFDQDREQPRRTFNRNNNAGPSGAATARTSEVSVVTTIPPPLPRPMAATPFSGASGSDTQATRFQPRGQRTFTPLYMPLTKALGVLIKKNHLKPLEPRPLPNPLPPSHDPAKYCAYHQQHGHDTDRCYRLRHEIQDLIDKQVIAPPDKPNVTTNPLPPHNQAPPPRRINFIQTGVASYDPSIYITPSHLPKPEVSFPDCTDFLCMVDISTTQPEPTVVTTEDGAGQTLGKDGFVEAMTEQSFAGRTYNPSEYIISTNQNGLEEDFANLQFFDDQEPGDAAINWFDYEESAEATGWLDDQPDIVGESQPEQSPAGARVSAVAGRAGSPVISPEGAGAKNSARDFGIMDTGIVEKPTVLTQMERERFEETERIRKAKGPEGTDSAVCTKVENAASMWTESTAGAIGPEPDRCLLAASGMWWEDDDLCLAHTDEDWGSGQPDDTWYLDEVDHMTRSGQYFKPPHIDQPEASGKDREAEKQKEKQIEEEAVLRQLKKIQADISIWGLLMASRVHRQAVLSAMDKSKLSIDTTPEQLVGLVFPGGGSPALTFSDKELPPEGVNHNKPLYISVECRDKWIPVVLVDTGSAINVCPTRTAYAIGLKPVDFVPTTQVIRAYDNTSREVMGTVKIQTQVGPGQHNIEFHVLDVPATFNLLLGRPWLHQVKAVSSTLHQMLKYPHGKGVAIVFGNSSIHPPPEVSKPVLEIEHGTEDVFLSGFTLAEAQVVQNIMAVNEGMYVSAQSVYLMNKLQHIPGMGLGRSGRKGVSALAEVPHNPHTFGLGYCPPKRTGPIWGTLNGRFVREGEDFPFCSFPEPWLNAERKRVLGFEIFFDLQLPGDDVAEEQTDPSAEVEQSKAVDSEGTELEIGVALASLLSDPSIDQMCLGDNSSVSMIGDETAAGLPATILDASIAPSLTWQYEEGFLSSSTGSGSEPESDSTESCESESGSSSTESESGNPGDDHPDATVKSRSSFSFSFESVVTKISDDLDELNENQVTVVSEYFSVPLIYCMNSDFQNFDENGEEEIPPEDPRLVQIGSTLSLEKRERLVALLKDFKDVFAWSYEDMPGIDPEIVQHRIPLDPEARPVKQKLRRIRLDWALKIKEEVTKQIDVGFLQVSEYPTWLANIFPVPKKDGRIRVCVDFRDLNRASPKDDFPLPHIDELVDFTAGHALLSFMDGFSGYNQIMMAPEDREKTAFTTPWGTYCYRVMPFGLKNAGVTYQRAATTILHDMIHKEVEVYVDDMIVKSKEREGHYTALQKFFQRIREFRLRLNPQKCTFGVTAGKMLGFLITQRGIEVDPSKIKAILEMPPPRTEKEVRGFLGKVRFIRRFISKLTLTCEPLFGLLKKGKKFQWDGRCQAAFEQIKEYLQNPPVLSPPEPGKPLILYLSVTETTMGCMLAQESDDKVERAIYYLSKKMLDYETRYTPLEKACLALVWATRKLRHYLLAHSVMLVSRLDPIKYLFEKPARTGRLARWLLLLSEFDLKYVTRKSVKGRAVAEFLADHPVEGGEVVEYLFPDEAILHIDDEYWTMYFDGASNQYGYGIGVLLIAPDNSRIPLAFKLRFKVSNNEAEYEACIAGLEAALELGARRLDVIGDSNLVVSQANGDWKVKEEKMMMYHQTLDLLIPRFKS</sequence>
<dbReference type="CDD" id="cd01647">
    <property type="entry name" value="RT_LTR"/>
    <property type="match status" value="1"/>
</dbReference>
<keyword evidence="5" id="KW-0255">Endonuclease</keyword>
<dbReference type="Gene3D" id="3.30.420.10">
    <property type="entry name" value="Ribonuclease H-like superfamily/Ribonuclease H"/>
    <property type="match status" value="1"/>
</dbReference>
<feature type="domain" description="RNase H type-1" evidence="11">
    <location>
        <begin position="2086"/>
        <end position="2192"/>
    </location>
</feature>
<dbReference type="CDD" id="cd09279">
    <property type="entry name" value="RNase_HI_like"/>
    <property type="match status" value="1"/>
</dbReference>
<keyword evidence="7" id="KW-0695">RNA-directed DNA polymerase</keyword>
<dbReference type="PANTHER" id="PTHR48475">
    <property type="entry name" value="RIBONUCLEASE H"/>
    <property type="match status" value="1"/>
</dbReference>
<feature type="domain" description="Reverse transcriptase" evidence="10">
    <location>
        <begin position="1672"/>
        <end position="1851"/>
    </location>
</feature>
<evidence type="ECO:0000259" key="11">
    <source>
        <dbReference type="PROSITE" id="PS50879"/>
    </source>
</evidence>
<evidence type="ECO:0000313" key="12">
    <source>
        <dbReference type="EMBL" id="KAF5932820.1"/>
    </source>
</evidence>
<dbReference type="SUPFAM" id="SSF56672">
    <property type="entry name" value="DNA/RNA polymerases"/>
    <property type="match status" value="1"/>
</dbReference>
<dbReference type="Pfam" id="PF13456">
    <property type="entry name" value="RVT_3"/>
    <property type="match status" value="1"/>
</dbReference>
<dbReference type="Gene3D" id="3.10.20.370">
    <property type="match status" value="1"/>
</dbReference>
<feature type="compositionally biased region" description="Polar residues" evidence="9">
    <location>
        <begin position="317"/>
        <end position="326"/>
    </location>
</feature>
<dbReference type="CDD" id="cd00303">
    <property type="entry name" value="retropepsin_like"/>
    <property type="match status" value="1"/>
</dbReference>
<organism evidence="12 13">
    <name type="scientific">Camellia sinensis</name>
    <name type="common">Tea plant</name>
    <name type="synonym">Thea sinensis</name>
    <dbReference type="NCBI Taxonomy" id="4442"/>
    <lineage>
        <taxon>Eukaryota</taxon>
        <taxon>Viridiplantae</taxon>
        <taxon>Streptophyta</taxon>
        <taxon>Embryophyta</taxon>
        <taxon>Tracheophyta</taxon>
        <taxon>Spermatophyta</taxon>
        <taxon>Magnoliopsida</taxon>
        <taxon>eudicotyledons</taxon>
        <taxon>Gunneridae</taxon>
        <taxon>Pentapetalae</taxon>
        <taxon>asterids</taxon>
        <taxon>Ericales</taxon>
        <taxon>Theaceae</taxon>
        <taxon>Camellia</taxon>
    </lineage>
</organism>
<dbReference type="PROSITE" id="PS51257">
    <property type="entry name" value="PROKAR_LIPOPROTEIN"/>
    <property type="match status" value="1"/>
</dbReference>
<feature type="region of interest" description="Disordered" evidence="9">
    <location>
        <begin position="1485"/>
        <end position="1529"/>
    </location>
</feature>
<feature type="region of interest" description="Disordered" evidence="9">
    <location>
        <begin position="573"/>
        <end position="600"/>
    </location>
</feature>
<proteinExistence type="predicted"/>
<evidence type="ECO:0000256" key="7">
    <source>
        <dbReference type="ARBA" id="ARBA00022918"/>
    </source>
</evidence>
<gene>
    <name evidence="12" type="ORF">HYC85_028991</name>
</gene>
<evidence type="ECO:0000259" key="10">
    <source>
        <dbReference type="PROSITE" id="PS50878"/>
    </source>
</evidence>
<comment type="caution">
    <text evidence="12">The sequence shown here is derived from an EMBL/GenBank/DDBJ whole genome shotgun (WGS) entry which is preliminary data.</text>
</comment>
<keyword evidence="2" id="KW-0808">Transferase</keyword>
<dbReference type="Gene3D" id="3.30.70.270">
    <property type="match status" value="2"/>
</dbReference>
<reference evidence="12 13" key="2">
    <citation type="submission" date="2020-07" db="EMBL/GenBank/DDBJ databases">
        <title>Genome assembly of wild tea tree DASZ reveals pedigree and selection history of tea varieties.</title>
        <authorList>
            <person name="Zhang W."/>
        </authorList>
    </citation>
    <scope>NUCLEOTIDE SEQUENCE [LARGE SCALE GENOMIC DNA]</scope>
    <source>
        <strain evidence="13">cv. G240</strain>
        <tissue evidence="12">Leaf</tissue>
    </source>
</reference>
<dbReference type="Pfam" id="PF17917">
    <property type="entry name" value="RT_RNaseH"/>
    <property type="match status" value="1"/>
</dbReference>
<dbReference type="InterPro" id="IPR043128">
    <property type="entry name" value="Rev_trsase/Diguanyl_cyclase"/>
</dbReference>
<keyword evidence="4" id="KW-0540">Nuclease</keyword>
<keyword evidence="6" id="KW-0378">Hydrolase</keyword>
<feature type="compositionally biased region" description="Acidic residues" evidence="9">
    <location>
        <begin position="1495"/>
        <end position="1504"/>
    </location>
</feature>
<keyword evidence="8" id="KW-0233">DNA recombination</keyword>
<dbReference type="Gene3D" id="2.40.70.10">
    <property type="entry name" value="Acid Proteases"/>
    <property type="match status" value="1"/>
</dbReference>
<evidence type="ECO:0000313" key="13">
    <source>
        <dbReference type="Proteomes" id="UP000593564"/>
    </source>
</evidence>
<feature type="region of interest" description="Disordered" evidence="9">
    <location>
        <begin position="317"/>
        <end position="389"/>
    </location>
</feature>
<evidence type="ECO:0000256" key="6">
    <source>
        <dbReference type="ARBA" id="ARBA00022801"/>
    </source>
</evidence>
<dbReference type="Gene3D" id="3.10.10.10">
    <property type="entry name" value="HIV Type 1 Reverse Transcriptase, subunit A, domain 1"/>
    <property type="match status" value="1"/>
</dbReference>
<dbReference type="Pfam" id="PF00078">
    <property type="entry name" value="RVT_1"/>
    <property type="match status" value="1"/>
</dbReference>
<dbReference type="InterPro" id="IPR043502">
    <property type="entry name" value="DNA/RNA_pol_sf"/>
</dbReference>
<dbReference type="EMBL" id="JACBKZ010000014">
    <property type="protein sequence ID" value="KAF5932820.1"/>
    <property type="molecule type" value="Genomic_DNA"/>
</dbReference>
<evidence type="ECO:0000256" key="2">
    <source>
        <dbReference type="ARBA" id="ARBA00022679"/>
    </source>
</evidence>
<dbReference type="SUPFAM" id="SSF53098">
    <property type="entry name" value="Ribonuclease H-like"/>
    <property type="match status" value="1"/>
</dbReference>
<dbReference type="InterPro" id="IPR036397">
    <property type="entry name" value="RNaseH_sf"/>
</dbReference>
<name>A0A7J7FWN3_CAMSI</name>
<evidence type="ECO:0000256" key="9">
    <source>
        <dbReference type="SAM" id="MobiDB-lite"/>
    </source>
</evidence>
<evidence type="ECO:0000256" key="5">
    <source>
        <dbReference type="ARBA" id="ARBA00022759"/>
    </source>
</evidence>
<dbReference type="PROSITE" id="PS50878">
    <property type="entry name" value="RT_POL"/>
    <property type="match status" value="1"/>
</dbReference>
<feature type="compositionally biased region" description="Low complexity" evidence="9">
    <location>
        <begin position="1505"/>
        <end position="1516"/>
    </location>
</feature>
<evidence type="ECO:0000256" key="1">
    <source>
        <dbReference type="ARBA" id="ARBA00012493"/>
    </source>
</evidence>
<dbReference type="CDD" id="cd09274">
    <property type="entry name" value="RNase_HI_RT_Ty3"/>
    <property type="match status" value="1"/>
</dbReference>
<evidence type="ECO:0000256" key="3">
    <source>
        <dbReference type="ARBA" id="ARBA00022695"/>
    </source>
</evidence>
<dbReference type="Proteomes" id="UP000593564">
    <property type="component" value="Unassembled WGS sequence"/>
</dbReference>
<dbReference type="SUPFAM" id="SSF50630">
    <property type="entry name" value="Acid proteases"/>
    <property type="match status" value="1"/>
</dbReference>
<evidence type="ECO:0000256" key="4">
    <source>
        <dbReference type="ARBA" id="ARBA00022722"/>
    </source>
</evidence>
<dbReference type="InterPro" id="IPR012337">
    <property type="entry name" value="RNaseH-like_sf"/>
</dbReference>
<feature type="compositionally biased region" description="Low complexity" evidence="9">
    <location>
        <begin position="1485"/>
        <end position="1494"/>
    </location>
</feature>
<reference evidence="13" key="1">
    <citation type="journal article" date="2020" name="Nat. Commun.">
        <title>Genome assembly of wild tea tree DASZ reveals pedigree and selection history of tea varieties.</title>
        <authorList>
            <person name="Zhang W."/>
            <person name="Zhang Y."/>
            <person name="Qiu H."/>
            <person name="Guo Y."/>
            <person name="Wan H."/>
            <person name="Zhang X."/>
            <person name="Scossa F."/>
            <person name="Alseekh S."/>
            <person name="Zhang Q."/>
            <person name="Wang P."/>
            <person name="Xu L."/>
            <person name="Schmidt M.H."/>
            <person name="Jia X."/>
            <person name="Li D."/>
            <person name="Zhu A."/>
            <person name="Guo F."/>
            <person name="Chen W."/>
            <person name="Ni D."/>
            <person name="Usadel B."/>
            <person name="Fernie A.R."/>
            <person name="Wen W."/>
        </authorList>
    </citation>
    <scope>NUCLEOTIDE SEQUENCE [LARGE SCALE GENOMIC DNA]</scope>
    <source>
        <strain evidence="13">cv. G240</strain>
    </source>
</reference>
<feature type="compositionally biased region" description="Basic and acidic residues" evidence="9">
    <location>
        <begin position="1028"/>
        <end position="1049"/>
    </location>
</feature>
<keyword evidence="13" id="KW-1185">Reference proteome</keyword>
<feature type="region of interest" description="Disordered" evidence="9">
    <location>
        <begin position="1022"/>
        <end position="1049"/>
    </location>
</feature>
<dbReference type="PANTHER" id="PTHR48475:SF1">
    <property type="entry name" value="RNASE H TYPE-1 DOMAIN-CONTAINING PROTEIN"/>
    <property type="match status" value="1"/>
</dbReference>
<evidence type="ECO:0000256" key="8">
    <source>
        <dbReference type="ARBA" id="ARBA00023172"/>
    </source>
</evidence>
<dbReference type="PROSITE" id="PS50879">
    <property type="entry name" value="RNASE_H_1"/>
    <property type="match status" value="1"/>
</dbReference>
<dbReference type="GO" id="GO:0004523">
    <property type="term" value="F:RNA-DNA hybrid ribonuclease activity"/>
    <property type="evidence" value="ECO:0007669"/>
    <property type="project" value="InterPro"/>
</dbReference>
<dbReference type="InterPro" id="IPR041373">
    <property type="entry name" value="RT_RNaseH"/>
</dbReference>
<dbReference type="InterPro" id="IPR021109">
    <property type="entry name" value="Peptidase_aspartic_dom_sf"/>
</dbReference>
<protein>
    <recommendedName>
        <fullName evidence="1">RNA-directed DNA polymerase</fullName>
        <ecNumber evidence="1">2.7.7.49</ecNumber>
    </recommendedName>
</protein>
<dbReference type="EC" id="2.7.7.49" evidence="1"/>